<dbReference type="EMBL" id="VCAZ01000139">
    <property type="protein sequence ID" value="TSX30761.1"/>
    <property type="molecule type" value="Genomic_DNA"/>
</dbReference>
<dbReference type="AlphaFoldDB" id="A0A556V778"/>
<evidence type="ECO:0000313" key="3">
    <source>
        <dbReference type="Proteomes" id="UP000319801"/>
    </source>
</evidence>
<evidence type="ECO:0000256" key="1">
    <source>
        <dbReference type="SAM" id="MobiDB-lite"/>
    </source>
</evidence>
<name>A0A556V778_BAGYA</name>
<reference evidence="2 3" key="1">
    <citation type="journal article" date="2019" name="Genome Biol. Evol.">
        <title>Whole-Genome Sequencing of the Giant Devil Catfish, Bagarius yarrelli.</title>
        <authorList>
            <person name="Jiang W."/>
            <person name="Lv Y."/>
            <person name="Cheng L."/>
            <person name="Yang K."/>
            <person name="Chao B."/>
            <person name="Wang X."/>
            <person name="Li Y."/>
            <person name="Pan X."/>
            <person name="You X."/>
            <person name="Zhang Y."/>
            <person name="Yang J."/>
            <person name="Li J."/>
            <person name="Zhang X."/>
            <person name="Liu S."/>
            <person name="Sun C."/>
            <person name="Yang J."/>
            <person name="Shi Q."/>
        </authorList>
    </citation>
    <scope>NUCLEOTIDE SEQUENCE [LARGE SCALE GENOMIC DNA]</scope>
    <source>
        <strain evidence="2">JWS20170419001</strain>
        <tissue evidence="2">Muscle</tissue>
    </source>
</reference>
<gene>
    <name evidence="2" type="ORF">Baya_13738</name>
</gene>
<sequence>MFCVPHHRVRIHTHIHTQLFGIFLRFPVWGLFFFPHCSVLQQGRQVSTPGPQTAPLWNNVSPHHIPEEEEKDVDYQYKSDYNGDEEEEENVDYQYKSDYNGDEEEEKDVDYQYKSDYNGDEEEEKDVDYQYKSDYNGDEEEEDVD</sequence>
<feature type="compositionally biased region" description="Acidic residues" evidence="1">
    <location>
        <begin position="82"/>
        <end position="91"/>
    </location>
</feature>
<protein>
    <submittedName>
        <fullName evidence="2">Uncharacterized protein</fullName>
    </submittedName>
</protein>
<feature type="region of interest" description="Disordered" evidence="1">
    <location>
        <begin position="44"/>
        <end position="145"/>
    </location>
</feature>
<feature type="compositionally biased region" description="Acidic residues" evidence="1">
    <location>
        <begin position="136"/>
        <end position="145"/>
    </location>
</feature>
<dbReference type="Proteomes" id="UP000319801">
    <property type="component" value="Unassembled WGS sequence"/>
</dbReference>
<keyword evidence="3" id="KW-1185">Reference proteome</keyword>
<proteinExistence type="predicted"/>
<feature type="compositionally biased region" description="Polar residues" evidence="1">
    <location>
        <begin position="44"/>
        <end position="61"/>
    </location>
</feature>
<organism evidence="2 3">
    <name type="scientific">Bagarius yarrelli</name>
    <name type="common">Goonch</name>
    <name type="synonym">Bagrus yarrelli</name>
    <dbReference type="NCBI Taxonomy" id="175774"/>
    <lineage>
        <taxon>Eukaryota</taxon>
        <taxon>Metazoa</taxon>
        <taxon>Chordata</taxon>
        <taxon>Craniata</taxon>
        <taxon>Vertebrata</taxon>
        <taxon>Euteleostomi</taxon>
        <taxon>Actinopterygii</taxon>
        <taxon>Neopterygii</taxon>
        <taxon>Teleostei</taxon>
        <taxon>Ostariophysi</taxon>
        <taxon>Siluriformes</taxon>
        <taxon>Sisoridae</taxon>
        <taxon>Sisorinae</taxon>
        <taxon>Bagarius</taxon>
    </lineage>
</organism>
<evidence type="ECO:0000313" key="2">
    <source>
        <dbReference type="EMBL" id="TSX30761.1"/>
    </source>
</evidence>
<comment type="caution">
    <text evidence="2">The sequence shown here is derived from an EMBL/GenBank/DDBJ whole genome shotgun (WGS) entry which is preliminary data.</text>
</comment>
<accession>A0A556V778</accession>